<keyword evidence="2" id="KW-1185">Reference proteome</keyword>
<dbReference type="OrthoDB" id="10411137at2759"/>
<accession>A0A2P4Z4W2</accession>
<dbReference type="EMBL" id="JIBK01000048">
    <property type="protein sequence ID" value="POM85051.1"/>
    <property type="molecule type" value="Genomic_DNA"/>
</dbReference>
<dbReference type="VEuPathDB" id="CryptoDB:CmeUKMEL1_15460"/>
<protein>
    <submittedName>
        <fullName evidence="1">Uncharacterized protein</fullName>
    </submittedName>
</protein>
<organism evidence="1 2">
    <name type="scientific">Cryptosporidium meleagridis</name>
    <dbReference type="NCBI Taxonomy" id="93969"/>
    <lineage>
        <taxon>Eukaryota</taxon>
        <taxon>Sar</taxon>
        <taxon>Alveolata</taxon>
        <taxon>Apicomplexa</taxon>
        <taxon>Conoidasida</taxon>
        <taxon>Coccidia</taxon>
        <taxon>Eucoccidiorida</taxon>
        <taxon>Eimeriorina</taxon>
        <taxon>Cryptosporidiidae</taxon>
        <taxon>Cryptosporidium</taxon>
    </lineage>
</organism>
<comment type="caution">
    <text evidence="1">The sequence shown here is derived from an EMBL/GenBank/DDBJ whole genome shotgun (WGS) entry which is preliminary data.</text>
</comment>
<evidence type="ECO:0000313" key="2">
    <source>
        <dbReference type="Proteomes" id="UP000236928"/>
    </source>
</evidence>
<dbReference type="Proteomes" id="UP000236928">
    <property type="component" value="Unassembled WGS sequence"/>
</dbReference>
<reference evidence="1 2" key="1">
    <citation type="submission" date="2014-04" db="EMBL/GenBank/DDBJ databases">
        <title>Comparative Genomics of Cryptosporidium Species.</title>
        <authorList>
            <person name="Silva J.C."/>
            <person name="Su Q."/>
            <person name="Chalmers R."/>
            <person name="Chibucos M.C."/>
            <person name="Elwin K."/>
            <person name="Godinez A."/>
            <person name="Guo F."/>
            <person name="Huynh K."/>
            <person name="Orvis J."/>
            <person name="Ott S."/>
            <person name="Sadzewicz L."/>
            <person name="Sengamalay N."/>
            <person name="Shetty A."/>
            <person name="Sun M."/>
            <person name="Tallon L."/>
            <person name="Xiao L."/>
            <person name="Zhang H."/>
            <person name="Fraser C.M."/>
            <person name="Zhu G."/>
            <person name="Kissinger J."/>
            <person name="Widmer G."/>
        </authorList>
    </citation>
    <scope>NUCLEOTIDE SEQUENCE [LARGE SCALE GENOMIC DNA]</scope>
    <source>
        <strain evidence="1 2">UKMEL1</strain>
    </source>
</reference>
<evidence type="ECO:0000313" key="1">
    <source>
        <dbReference type="EMBL" id="POM85051.1"/>
    </source>
</evidence>
<proteinExistence type="predicted"/>
<sequence length="177" mass="20378">MVNVVVCSECNTKNEYIMSIFVKCYFCQCINFVGYPYFGKTFQCIKVLCPRCISYTIVPKDTNICRCRICGLLQYTKMEMHAKTGNEQLEETLTNSEEALNAENSIELSTSKETLNSFSDNNAAYKGNIINNKKKLVLNELKEKWKNKRERCLYELDDITDDLSDYSLSKTLSIETS</sequence>
<name>A0A2P4Z4W2_9CRYT</name>
<gene>
    <name evidence="1" type="ORF">CmeUKMEL1_15460</name>
</gene>
<dbReference type="AlphaFoldDB" id="A0A2P4Z4W2"/>